<sequence>MIFIENEGITDPRINLALEEYALKNFRIGQDFLLFYINAPSIIIGRNQNTLEEINHEYVEQNGIHVVRRMSGGGAVYHDLGNLNFSFITDYDMKSLNNFAKFTSPVIKVLRGMGVDAELSGRNDILAEGRKISGNAQYSTTKRMFSHGTLLFDTELGEVANALNVKMSKIQSKGHKSVRSRVANISEFLKEPMTTLEFRARLLKGLFEERDDFETYHLTEAEWQGVYQLRDEKYGNWDWNYGRSPKFNIQRERRFPVGEIDLRLQVEKGIIEEITIFGDFFGKDPVAELEQLLTGIRYDKPAITEALTDVEISRFFGDVAKDDFIELIYGADEEAG</sequence>
<evidence type="ECO:0000256" key="5">
    <source>
        <dbReference type="ARBA" id="ARBA00022741"/>
    </source>
</evidence>
<dbReference type="RefSeq" id="WP_114983546.1">
    <property type="nucleotide sequence ID" value="NZ_CP027806.1"/>
</dbReference>
<keyword evidence="5" id="KW-0547">Nucleotide-binding</keyword>
<gene>
    <name evidence="9" type="ORF">CYPRO_0981</name>
</gene>
<dbReference type="SUPFAM" id="SSF55681">
    <property type="entry name" value="Class II aaRS and biotin synthetases"/>
    <property type="match status" value="1"/>
</dbReference>
<dbReference type="PROSITE" id="PS51733">
    <property type="entry name" value="BPL_LPL_CATALYTIC"/>
    <property type="match status" value="1"/>
</dbReference>
<keyword evidence="4 9" id="KW-0436">Ligase</keyword>
<accession>A0A345UIF6</accession>
<evidence type="ECO:0000313" key="10">
    <source>
        <dbReference type="Proteomes" id="UP000254808"/>
    </source>
</evidence>
<reference evidence="9 10" key="1">
    <citation type="submission" date="2018-03" db="EMBL/GenBank/DDBJ databases">
        <title>Phenotypic and genomic properties of Cyclonatronum proteinivorum gen. nov., sp. nov., a haloalkaliphilic bacteroidete from soda lakes possessing Na+-translocating rhodopsin.</title>
        <authorList>
            <person name="Toshchakov S.V."/>
            <person name="Korzhenkov A."/>
            <person name="Samarov N.I."/>
            <person name="Kublanov I.V."/>
            <person name="Muntyan M.S."/>
            <person name="Sorokin D.Y."/>
        </authorList>
    </citation>
    <scope>NUCLEOTIDE SEQUENCE [LARGE SCALE GENOMIC DNA]</scope>
    <source>
        <strain evidence="9 10">Omega</strain>
    </source>
</reference>
<dbReference type="Gene3D" id="3.30.930.10">
    <property type="entry name" value="Bira Bifunctional Protein, Domain 2"/>
    <property type="match status" value="1"/>
</dbReference>
<protein>
    <recommendedName>
        <fullName evidence="3">lipoate--protein ligase</fullName>
        <ecNumber evidence="3">6.3.1.20</ecNumber>
    </recommendedName>
</protein>
<dbReference type="PANTHER" id="PTHR12561:SF3">
    <property type="entry name" value="LIPOYLTRANSFERASE 1, MITOCHONDRIAL"/>
    <property type="match status" value="1"/>
</dbReference>
<comment type="pathway">
    <text evidence="2">Protein modification; protein lipoylation via exogenous pathway; protein N(6)-(lipoyl)lysine from lipoate: step 1/2.</text>
</comment>
<dbReference type="Proteomes" id="UP000254808">
    <property type="component" value="Chromosome"/>
</dbReference>
<evidence type="ECO:0000256" key="6">
    <source>
        <dbReference type="ARBA" id="ARBA00022840"/>
    </source>
</evidence>
<dbReference type="InterPro" id="IPR004562">
    <property type="entry name" value="LipoylTrfase_LipoateP_Ligase"/>
</dbReference>
<dbReference type="GO" id="GO:0005524">
    <property type="term" value="F:ATP binding"/>
    <property type="evidence" value="ECO:0007669"/>
    <property type="project" value="UniProtKB-KW"/>
</dbReference>
<dbReference type="SUPFAM" id="SSF82649">
    <property type="entry name" value="SufE/NifU"/>
    <property type="match status" value="1"/>
</dbReference>
<dbReference type="CDD" id="cd16443">
    <property type="entry name" value="LplA"/>
    <property type="match status" value="1"/>
</dbReference>
<feature type="domain" description="BPL/LPL catalytic" evidence="8">
    <location>
        <begin position="27"/>
        <end position="214"/>
    </location>
</feature>
<proteinExistence type="predicted"/>
<name>A0A345UIF6_9BACT</name>
<evidence type="ECO:0000256" key="3">
    <source>
        <dbReference type="ARBA" id="ARBA00012367"/>
    </source>
</evidence>
<keyword evidence="10" id="KW-1185">Reference proteome</keyword>
<dbReference type="Pfam" id="PF10437">
    <property type="entry name" value="Lip_prot_lig_C"/>
    <property type="match status" value="1"/>
</dbReference>
<dbReference type="InterPro" id="IPR019491">
    <property type="entry name" value="Lipoate_protein_ligase_C"/>
</dbReference>
<dbReference type="Gene3D" id="3.30.390.50">
    <property type="entry name" value="CO dehydrogenase flavoprotein, C-terminal domain"/>
    <property type="match status" value="1"/>
</dbReference>
<comment type="pathway">
    <text evidence="1">Protein modification; protein lipoylation via exogenous pathway; protein N(6)-(lipoyl)lysine from lipoate: step 2/2.</text>
</comment>
<dbReference type="UniPathway" id="UPA00537">
    <property type="reaction ID" value="UER00594"/>
</dbReference>
<organism evidence="9 10">
    <name type="scientific">Cyclonatronum proteinivorum</name>
    <dbReference type="NCBI Taxonomy" id="1457365"/>
    <lineage>
        <taxon>Bacteria</taxon>
        <taxon>Pseudomonadati</taxon>
        <taxon>Balneolota</taxon>
        <taxon>Balneolia</taxon>
        <taxon>Balneolales</taxon>
        <taxon>Cyclonatronaceae</taxon>
        <taxon>Cyclonatronum</taxon>
    </lineage>
</organism>
<evidence type="ECO:0000256" key="2">
    <source>
        <dbReference type="ARBA" id="ARBA00005124"/>
    </source>
</evidence>
<dbReference type="FunFam" id="3.30.930.10:FF:000072">
    <property type="entry name" value="Lipoate--protein ligase"/>
    <property type="match status" value="1"/>
</dbReference>
<dbReference type="NCBIfam" id="TIGR00545">
    <property type="entry name" value="lipoyltrans"/>
    <property type="match status" value="1"/>
</dbReference>
<evidence type="ECO:0000256" key="4">
    <source>
        <dbReference type="ARBA" id="ARBA00022598"/>
    </source>
</evidence>
<dbReference type="EMBL" id="CP027806">
    <property type="protein sequence ID" value="AXJ00258.1"/>
    <property type="molecule type" value="Genomic_DNA"/>
</dbReference>
<dbReference type="OrthoDB" id="9787898at2"/>
<dbReference type="GO" id="GO:0017118">
    <property type="term" value="F:lipoyltransferase activity"/>
    <property type="evidence" value="ECO:0007669"/>
    <property type="project" value="TreeGrafter"/>
</dbReference>
<keyword evidence="6" id="KW-0067">ATP-binding</keyword>
<evidence type="ECO:0000313" key="9">
    <source>
        <dbReference type="EMBL" id="AXJ00258.1"/>
    </source>
</evidence>
<dbReference type="GO" id="GO:0009249">
    <property type="term" value="P:protein lipoylation"/>
    <property type="evidence" value="ECO:0007669"/>
    <property type="project" value="InterPro"/>
</dbReference>
<dbReference type="GO" id="GO:0005737">
    <property type="term" value="C:cytoplasm"/>
    <property type="evidence" value="ECO:0007669"/>
    <property type="project" value="TreeGrafter"/>
</dbReference>
<evidence type="ECO:0000256" key="1">
    <source>
        <dbReference type="ARBA" id="ARBA00005085"/>
    </source>
</evidence>
<evidence type="ECO:0000259" key="8">
    <source>
        <dbReference type="PROSITE" id="PS51733"/>
    </source>
</evidence>
<comment type="catalytic activity">
    <reaction evidence="7">
        <text>L-lysyl-[lipoyl-carrier protein] + (R)-lipoate + ATP = N(6)-[(R)-lipoyl]-L-lysyl-[lipoyl-carrier protein] + AMP + diphosphate + H(+)</text>
        <dbReference type="Rhea" id="RHEA:49288"/>
        <dbReference type="Rhea" id="RHEA-COMP:10500"/>
        <dbReference type="Rhea" id="RHEA-COMP:10502"/>
        <dbReference type="ChEBI" id="CHEBI:15378"/>
        <dbReference type="ChEBI" id="CHEBI:29969"/>
        <dbReference type="ChEBI" id="CHEBI:30616"/>
        <dbReference type="ChEBI" id="CHEBI:33019"/>
        <dbReference type="ChEBI" id="CHEBI:83088"/>
        <dbReference type="ChEBI" id="CHEBI:83099"/>
        <dbReference type="ChEBI" id="CHEBI:456215"/>
        <dbReference type="EC" id="6.3.1.20"/>
    </reaction>
</comment>
<dbReference type="InterPro" id="IPR004143">
    <property type="entry name" value="BPL_LPL_catalytic"/>
</dbReference>
<dbReference type="PANTHER" id="PTHR12561">
    <property type="entry name" value="LIPOATE-PROTEIN LIGASE"/>
    <property type="match status" value="1"/>
</dbReference>
<dbReference type="Pfam" id="PF21948">
    <property type="entry name" value="LplA-B_cat"/>
    <property type="match status" value="1"/>
</dbReference>
<dbReference type="EC" id="6.3.1.20" evidence="3"/>
<dbReference type="KEGG" id="cprv:CYPRO_0981"/>
<dbReference type="InterPro" id="IPR045864">
    <property type="entry name" value="aa-tRNA-synth_II/BPL/LPL"/>
</dbReference>
<dbReference type="AlphaFoldDB" id="A0A345UIF6"/>
<evidence type="ECO:0000256" key="7">
    <source>
        <dbReference type="ARBA" id="ARBA00048037"/>
    </source>
</evidence>
<dbReference type="GO" id="GO:0016979">
    <property type="term" value="F:lipoate-protein ligase activity"/>
    <property type="evidence" value="ECO:0007669"/>
    <property type="project" value="UniProtKB-EC"/>
</dbReference>